<comment type="caution">
    <text evidence="2">The sequence shown here is derived from an EMBL/GenBank/DDBJ whole genome shotgun (WGS) entry which is preliminary data.</text>
</comment>
<keyword evidence="1" id="KW-0472">Membrane</keyword>
<feature type="transmembrane region" description="Helical" evidence="1">
    <location>
        <begin position="12"/>
        <end position="35"/>
    </location>
</feature>
<dbReference type="EMBL" id="JBBPBN010000079">
    <property type="protein sequence ID" value="KAK8983681.1"/>
    <property type="molecule type" value="Genomic_DNA"/>
</dbReference>
<name>A0ABR2P5I7_9ROSI</name>
<dbReference type="Proteomes" id="UP001396334">
    <property type="component" value="Unassembled WGS sequence"/>
</dbReference>
<sequence>MNVSSMFSSCFFTQGIFLSLAISFLALIYISLVVLESQWNNSGAHRSSLLHQDCCFPISSLVSNKMGNFVSDSKLSSVV</sequence>
<evidence type="ECO:0000313" key="3">
    <source>
        <dbReference type="Proteomes" id="UP001396334"/>
    </source>
</evidence>
<gene>
    <name evidence="2" type="ORF">V6N11_009469</name>
</gene>
<protein>
    <submittedName>
        <fullName evidence="2">Uncharacterized protein</fullName>
    </submittedName>
</protein>
<organism evidence="2 3">
    <name type="scientific">Hibiscus sabdariffa</name>
    <name type="common">roselle</name>
    <dbReference type="NCBI Taxonomy" id="183260"/>
    <lineage>
        <taxon>Eukaryota</taxon>
        <taxon>Viridiplantae</taxon>
        <taxon>Streptophyta</taxon>
        <taxon>Embryophyta</taxon>
        <taxon>Tracheophyta</taxon>
        <taxon>Spermatophyta</taxon>
        <taxon>Magnoliopsida</taxon>
        <taxon>eudicotyledons</taxon>
        <taxon>Gunneridae</taxon>
        <taxon>Pentapetalae</taxon>
        <taxon>rosids</taxon>
        <taxon>malvids</taxon>
        <taxon>Malvales</taxon>
        <taxon>Malvaceae</taxon>
        <taxon>Malvoideae</taxon>
        <taxon>Hibiscus</taxon>
    </lineage>
</organism>
<accession>A0ABR2P5I7</accession>
<proteinExistence type="predicted"/>
<keyword evidence="1" id="KW-0812">Transmembrane</keyword>
<keyword evidence="1" id="KW-1133">Transmembrane helix</keyword>
<reference evidence="2 3" key="1">
    <citation type="journal article" date="2024" name="G3 (Bethesda)">
        <title>Genome assembly of Hibiscus sabdariffa L. provides insights into metabolisms of medicinal natural products.</title>
        <authorList>
            <person name="Kim T."/>
        </authorList>
    </citation>
    <scope>NUCLEOTIDE SEQUENCE [LARGE SCALE GENOMIC DNA]</scope>
    <source>
        <strain evidence="2">TK-2024</strain>
        <tissue evidence="2">Old leaves</tissue>
    </source>
</reference>
<evidence type="ECO:0000313" key="2">
    <source>
        <dbReference type="EMBL" id="KAK8983681.1"/>
    </source>
</evidence>
<evidence type="ECO:0000256" key="1">
    <source>
        <dbReference type="SAM" id="Phobius"/>
    </source>
</evidence>
<keyword evidence="3" id="KW-1185">Reference proteome</keyword>